<sequence length="565" mass="64363">MNMMTIPNTVSEFSKYAAQEFLQTAVFIDDRIYERKDGSIPESKLPSAPRSRPRALKSADQKVSSNVSGGIEESDQKEYSPRKIVISFAKKQIICSLYQPEKEAKFSEKSDVFSLCMAADIVIVDWDLHGDAGTKALELVGELIQRAVTDVPEQLRLILVYTDQIDLRGIGEQLYEKISRNIRDENLSVEDDGLAFHTLNSRVSILGKENGKRPDQYKKHEVVEKELADKAIEEFTKLASGLLHAASFLGLAKIRKNSRKILSKFNSSLDPAFLTHRAMSLPDEDAADHLIPLLVSEIEAVLEDSLPKPLISDALIEDWCQNKWMPGDHVKKLLGNNTGQTKVAIDFCLKGKRMRNDHENVDLIKQAISKKEEWRNERNKIREISSILLAIKDSVANHEFSRLMSSRTFYGKHRKDLKLGTIVRQEKNGENPPRYLLCLQPVCDSVRLSAARKFIFAELEEVEQDGKNKASHILLPSDNKPKELLYQPKAFKCFISEFSPESKTKQILTKLLDDGREIFTDMNNCEYVWLDQLKTSHAQRAVEKYARELSRVGLTESEWQRLLDK</sequence>
<reference evidence="3 4" key="1">
    <citation type="submission" date="2017-09" db="EMBL/GenBank/DDBJ databases">
        <authorList>
            <person name="Ehlers B."/>
            <person name="Leendertz F.H."/>
        </authorList>
    </citation>
    <scope>NUCLEOTIDE SEQUENCE [LARGE SCALE GENOMIC DNA]</scope>
    <source>
        <strain evidence="3 4">Nm42</strain>
    </source>
</reference>
<dbReference type="Proteomes" id="UP000219335">
    <property type="component" value="Unassembled WGS sequence"/>
</dbReference>
<organism evidence="3 4">
    <name type="scientific">Nitrosomonas ureae</name>
    <dbReference type="NCBI Taxonomy" id="44577"/>
    <lineage>
        <taxon>Bacteria</taxon>
        <taxon>Pseudomonadati</taxon>
        <taxon>Pseudomonadota</taxon>
        <taxon>Betaproteobacteria</taxon>
        <taxon>Nitrosomonadales</taxon>
        <taxon>Nitrosomonadaceae</taxon>
        <taxon>Nitrosomonas</taxon>
    </lineage>
</organism>
<feature type="region of interest" description="Disordered" evidence="1">
    <location>
        <begin position="39"/>
        <end position="75"/>
    </location>
</feature>
<evidence type="ECO:0000256" key="1">
    <source>
        <dbReference type="SAM" id="MobiDB-lite"/>
    </source>
</evidence>
<evidence type="ECO:0000313" key="4">
    <source>
        <dbReference type="Proteomes" id="UP000219335"/>
    </source>
</evidence>
<proteinExistence type="predicted"/>
<protein>
    <recommendedName>
        <fullName evidence="2">Response receiver domain-containing protein</fullName>
    </recommendedName>
</protein>
<evidence type="ECO:0000259" key="2">
    <source>
        <dbReference type="Pfam" id="PF19192"/>
    </source>
</evidence>
<dbReference type="RefSeq" id="WP_097104105.1">
    <property type="nucleotide sequence ID" value="NZ_OCMU01000001.1"/>
</dbReference>
<feature type="domain" description="Response receiver" evidence="2">
    <location>
        <begin position="21"/>
        <end position="212"/>
    </location>
</feature>
<evidence type="ECO:0000313" key="3">
    <source>
        <dbReference type="EMBL" id="SOD17006.1"/>
    </source>
</evidence>
<dbReference type="AlphaFoldDB" id="A0A286A518"/>
<gene>
    <name evidence="3" type="ORF">SAMN06297164_0952</name>
</gene>
<dbReference type="Pfam" id="PF19192">
    <property type="entry name" value="Response_reg_2"/>
    <property type="match status" value="1"/>
</dbReference>
<dbReference type="EMBL" id="OCMU01000001">
    <property type="protein sequence ID" value="SOD17006.1"/>
    <property type="molecule type" value="Genomic_DNA"/>
</dbReference>
<accession>A0A286A518</accession>
<name>A0A286A518_9PROT</name>
<dbReference type="InterPro" id="IPR043834">
    <property type="entry name" value="REC"/>
</dbReference>